<evidence type="ECO:0000259" key="10">
    <source>
        <dbReference type="Pfam" id="PF00413"/>
    </source>
</evidence>
<sequence>MDGAIIRQMSIPRRSVSDKHRVARNAQWKEYRLLGTKWHHTNMTYKMLNQPFRGLEPEAVDKEINKACNMWAEHTSLSFTQIYGKADIDISFDECRSDGPGRRLDWSHGPEPDGRVHFDVNKT</sequence>
<name>A0ABM3G513_NEOLC</name>
<evidence type="ECO:0000256" key="3">
    <source>
        <dbReference type="ARBA" id="ARBA00022670"/>
    </source>
</evidence>
<keyword evidence="6" id="KW-0378">Hydrolase</keyword>
<dbReference type="PANTHER" id="PTHR10201:SF291">
    <property type="entry name" value="MATRIX METALLOPROTEINASE 1, ISOFORM C-RELATED"/>
    <property type="match status" value="1"/>
</dbReference>
<organism evidence="11 12">
    <name type="scientific">Neodiprion lecontei</name>
    <name type="common">Redheaded pine sawfly</name>
    <dbReference type="NCBI Taxonomy" id="441921"/>
    <lineage>
        <taxon>Eukaryota</taxon>
        <taxon>Metazoa</taxon>
        <taxon>Ecdysozoa</taxon>
        <taxon>Arthropoda</taxon>
        <taxon>Hexapoda</taxon>
        <taxon>Insecta</taxon>
        <taxon>Pterygota</taxon>
        <taxon>Neoptera</taxon>
        <taxon>Endopterygota</taxon>
        <taxon>Hymenoptera</taxon>
        <taxon>Tenthredinoidea</taxon>
        <taxon>Diprionidae</taxon>
        <taxon>Diprioninae</taxon>
        <taxon>Neodiprion</taxon>
    </lineage>
</organism>
<evidence type="ECO:0000313" key="12">
    <source>
        <dbReference type="RefSeq" id="XP_046595357.1"/>
    </source>
</evidence>
<reference evidence="12" key="1">
    <citation type="submission" date="2025-08" db="UniProtKB">
        <authorList>
            <consortium name="RefSeq"/>
        </authorList>
    </citation>
    <scope>IDENTIFICATION</scope>
    <source>
        <tissue evidence="12">Thorax and Abdomen</tissue>
    </source>
</reference>
<evidence type="ECO:0000256" key="8">
    <source>
        <dbReference type="ARBA" id="ARBA00023049"/>
    </source>
</evidence>
<accession>A0ABM3G513</accession>
<keyword evidence="11" id="KW-1185">Reference proteome</keyword>
<comment type="cofactor">
    <cofactor evidence="1">
        <name>Zn(2+)</name>
        <dbReference type="ChEBI" id="CHEBI:29105"/>
    </cofactor>
</comment>
<evidence type="ECO:0000256" key="6">
    <source>
        <dbReference type="ARBA" id="ARBA00022801"/>
    </source>
</evidence>
<dbReference type="InterPro" id="IPR024079">
    <property type="entry name" value="MetalloPept_cat_dom_sf"/>
</dbReference>
<keyword evidence="4" id="KW-0479">Metal-binding</keyword>
<evidence type="ECO:0000256" key="9">
    <source>
        <dbReference type="SAM" id="MobiDB-lite"/>
    </source>
</evidence>
<dbReference type="Pfam" id="PF00413">
    <property type="entry name" value="Peptidase_M10"/>
    <property type="match status" value="1"/>
</dbReference>
<dbReference type="Proteomes" id="UP000829291">
    <property type="component" value="Chromosome 5"/>
</dbReference>
<dbReference type="Gene3D" id="3.40.390.10">
    <property type="entry name" value="Collagenase (Catalytic Domain)"/>
    <property type="match status" value="1"/>
</dbReference>
<dbReference type="RefSeq" id="XP_046595357.1">
    <property type="nucleotide sequence ID" value="XM_046739401.1"/>
</dbReference>
<feature type="region of interest" description="Disordered" evidence="9">
    <location>
        <begin position="101"/>
        <end position="123"/>
    </location>
</feature>
<keyword evidence="8" id="KW-0482">Metalloprotease</keyword>
<dbReference type="GeneID" id="124294425"/>
<keyword evidence="7" id="KW-0862">Zinc</keyword>
<evidence type="ECO:0000256" key="4">
    <source>
        <dbReference type="ARBA" id="ARBA00022723"/>
    </source>
</evidence>
<keyword evidence="3" id="KW-0645">Protease</keyword>
<comment type="similarity">
    <text evidence="2">Belongs to the peptidase M10A family.</text>
</comment>
<dbReference type="SUPFAM" id="SSF55486">
    <property type="entry name" value="Metalloproteases ('zincins'), catalytic domain"/>
    <property type="match status" value="1"/>
</dbReference>
<evidence type="ECO:0000256" key="7">
    <source>
        <dbReference type="ARBA" id="ARBA00022833"/>
    </source>
</evidence>
<evidence type="ECO:0000256" key="2">
    <source>
        <dbReference type="ARBA" id="ARBA00010370"/>
    </source>
</evidence>
<evidence type="ECO:0000256" key="1">
    <source>
        <dbReference type="ARBA" id="ARBA00001947"/>
    </source>
</evidence>
<protein>
    <submittedName>
        <fullName evidence="12">Stromelysin-3-like</fullName>
    </submittedName>
</protein>
<dbReference type="PANTHER" id="PTHR10201">
    <property type="entry name" value="MATRIX METALLOPROTEINASE"/>
    <property type="match status" value="1"/>
</dbReference>
<evidence type="ECO:0000256" key="5">
    <source>
        <dbReference type="ARBA" id="ARBA00022729"/>
    </source>
</evidence>
<gene>
    <name evidence="12" type="primary">LOC124294425</name>
</gene>
<keyword evidence="5" id="KW-0732">Signal</keyword>
<dbReference type="InterPro" id="IPR001818">
    <property type="entry name" value="Pept_M10_metallopeptidase"/>
</dbReference>
<proteinExistence type="inferred from homology"/>
<evidence type="ECO:0000313" key="11">
    <source>
        <dbReference type="Proteomes" id="UP000829291"/>
    </source>
</evidence>
<feature type="domain" description="Peptidase M10 metallopeptidase" evidence="10">
    <location>
        <begin position="37"/>
        <end position="122"/>
    </location>
</feature>